<comment type="caution">
    <text evidence="1">The sequence shown here is derived from an EMBL/GenBank/DDBJ whole genome shotgun (WGS) entry which is preliminary data.</text>
</comment>
<organism evidence="1 2">
    <name type="scientific">Texcoconibacillus texcoconensis</name>
    <dbReference type="NCBI Taxonomy" id="1095777"/>
    <lineage>
        <taxon>Bacteria</taxon>
        <taxon>Bacillati</taxon>
        <taxon>Bacillota</taxon>
        <taxon>Bacilli</taxon>
        <taxon>Bacillales</taxon>
        <taxon>Bacillaceae</taxon>
        <taxon>Texcoconibacillus</taxon>
    </lineage>
</organism>
<proteinExistence type="predicted"/>
<reference evidence="1 2" key="1">
    <citation type="submission" date="2020-08" db="EMBL/GenBank/DDBJ databases">
        <title>Genomic Encyclopedia of Type Strains, Phase IV (KMG-IV): sequencing the most valuable type-strain genomes for metagenomic binning, comparative biology and taxonomic classification.</title>
        <authorList>
            <person name="Goeker M."/>
        </authorList>
    </citation>
    <scope>NUCLEOTIDE SEQUENCE [LARGE SCALE GENOMIC DNA]</scope>
    <source>
        <strain evidence="1 2">DSM 24696</strain>
    </source>
</reference>
<dbReference type="Proteomes" id="UP000551878">
    <property type="component" value="Unassembled WGS sequence"/>
</dbReference>
<gene>
    <name evidence="1" type="ORF">HNQ41_000939</name>
</gene>
<evidence type="ECO:0000313" key="2">
    <source>
        <dbReference type="Proteomes" id="UP000551878"/>
    </source>
</evidence>
<evidence type="ECO:0008006" key="3">
    <source>
        <dbReference type="Google" id="ProtNLM"/>
    </source>
</evidence>
<evidence type="ECO:0000313" key="1">
    <source>
        <dbReference type="EMBL" id="MBB5172795.1"/>
    </source>
</evidence>
<dbReference type="Pfam" id="PF14165">
    <property type="entry name" value="YtzH"/>
    <property type="match status" value="1"/>
</dbReference>
<protein>
    <recommendedName>
        <fullName evidence="3">YtzH-like protein</fullName>
    </recommendedName>
</protein>
<dbReference type="InterPro" id="IPR025547">
    <property type="entry name" value="YtzH"/>
</dbReference>
<sequence>MPMNEHHQLQLLMDILTNQQQEHFGTHDELVQMEQLASSLLKKDTVDDELKPVLMAIEQYCHQHLQTGEQQLHSTEEISQWHQAIFRHEQANHTPFP</sequence>
<keyword evidence="2" id="KW-1185">Reference proteome</keyword>
<dbReference type="AlphaFoldDB" id="A0A840QN37"/>
<name>A0A840QN37_9BACI</name>
<dbReference type="RefSeq" id="WP_184663251.1">
    <property type="nucleotide sequence ID" value="NZ_JACHHB010000003.1"/>
</dbReference>
<accession>A0A840QN37</accession>
<dbReference type="EMBL" id="JACHHB010000003">
    <property type="protein sequence ID" value="MBB5172795.1"/>
    <property type="molecule type" value="Genomic_DNA"/>
</dbReference>